<dbReference type="EMBL" id="JAIGNO010000004">
    <property type="protein sequence ID" value="MBX7482597.1"/>
    <property type="molecule type" value="Genomic_DNA"/>
</dbReference>
<dbReference type="PANTHER" id="PTHR43796">
    <property type="entry name" value="CARBOXYNORSPERMIDINE SYNTHASE"/>
    <property type="match status" value="1"/>
</dbReference>
<dbReference type="Gene3D" id="3.30.360.10">
    <property type="entry name" value="Dihydrodipicolinate Reductase, domain 2"/>
    <property type="match status" value="1"/>
</dbReference>
<protein>
    <submittedName>
        <fullName evidence="3">Saccharopine dehydrogenase family protein</fullName>
    </submittedName>
</protein>
<dbReference type="SUPFAM" id="SSF51735">
    <property type="entry name" value="NAD(P)-binding Rossmann-fold domains"/>
    <property type="match status" value="1"/>
</dbReference>
<dbReference type="Proteomes" id="UP000755104">
    <property type="component" value="Unassembled WGS sequence"/>
</dbReference>
<reference evidence="3 4" key="1">
    <citation type="submission" date="2021-08" db="EMBL/GenBank/DDBJ databases">
        <title>Comparative Genomics Analysis of the Genus Qipengyuania Reveals Extensive Genetic Diversity and Metabolic Versatility, Including the Description of Fifteen Novel Species.</title>
        <authorList>
            <person name="Liu Y."/>
        </authorList>
    </citation>
    <scope>NUCLEOTIDE SEQUENCE [LARGE SCALE GENOMIC DNA]</scope>
    <source>
        <strain evidence="3 4">6D47A</strain>
    </source>
</reference>
<evidence type="ECO:0000313" key="4">
    <source>
        <dbReference type="Proteomes" id="UP000755104"/>
    </source>
</evidence>
<dbReference type="InterPro" id="IPR005097">
    <property type="entry name" value="Sacchrp_dh_NADP-bd"/>
</dbReference>
<feature type="domain" description="Saccharopine dehydrogenase NADP binding" evidence="1">
    <location>
        <begin position="4"/>
        <end position="137"/>
    </location>
</feature>
<dbReference type="InterPro" id="IPR032095">
    <property type="entry name" value="Sacchrp_dh-like_C"/>
</dbReference>
<dbReference type="Pfam" id="PF03435">
    <property type="entry name" value="Sacchrp_dh_NADP"/>
    <property type="match status" value="1"/>
</dbReference>
<dbReference type="Pfam" id="PF16653">
    <property type="entry name" value="Sacchrp_dh_C"/>
    <property type="match status" value="1"/>
</dbReference>
<keyword evidence="4" id="KW-1185">Reference proteome</keyword>
<dbReference type="PANTHER" id="PTHR43796:SF2">
    <property type="entry name" value="CARBOXYNORSPERMIDINE SYNTHASE"/>
    <property type="match status" value="1"/>
</dbReference>
<accession>A0ABS7J5M0</accession>
<sequence>MSTVLVIGAGGVSSVCVHKMAMNPDIFSEIHLASRTKSKCDAIAASVKERTGVDVSTYGIDAEEVPAMVNLIRKLGPELVVNLALPYQDLPIMDACLEAGVAYLDTANYEPKDEAKFEYHWQWAYHDRFKEAGLMALLGSGFDPGVTSVFTMWLKKHKLKTIRQLDILDCNGGYHGQAFATNFNPEINIREVTAPARHWENGQFVETPAMAKRVEFDFEEVGPKNMYMMYHEELESLAKFNPEMERARFWMTFGDEYIKHLTVLQNVGMTRIDPIKYKGQEIIPLQFLAAVLPKPETLGETTKGNTNIGVIATGEALDGPNGEKGGEKTFYINNICSHEAAYEETGNQAVSYTTGVPAMIGSAMMVTGKWSGDGVFNMEEMDPDPFMDMLNGHGLPWQVKELDGPVDF</sequence>
<dbReference type="RefSeq" id="WP_221557854.1">
    <property type="nucleotide sequence ID" value="NZ_JAIGNO010000004.1"/>
</dbReference>
<dbReference type="Gene3D" id="3.40.50.720">
    <property type="entry name" value="NAD(P)-binding Rossmann-like Domain"/>
    <property type="match status" value="1"/>
</dbReference>
<proteinExistence type="predicted"/>
<evidence type="ECO:0000259" key="2">
    <source>
        <dbReference type="Pfam" id="PF16653"/>
    </source>
</evidence>
<name>A0ABS7J5M0_9SPHN</name>
<comment type="caution">
    <text evidence="3">The sequence shown here is derived from an EMBL/GenBank/DDBJ whole genome shotgun (WGS) entry which is preliminary data.</text>
</comment>
<organism evidence="3 4">
    <name type="scientific">Qipengyuania qiaonensis</name>
    <dbReference type="NCBI Taxonomy" id="2867240"/>
    <lineage>
        <taxon>Bacteria</taxon>
        <taxon>Pseudomonadati</taxon>
        <taxon>Pseudomonadota</taxon>
        <taxon>Alphaproteobacteria</taxon>
        <taxon>Sphingomonadales</taxon>
        <taxon>Erythrobacteraceae</taxon>
        <taxon>Qipengyuania</taxon>
    </lineage>
</organism>
<evidence type="ECO:0000259" key="1">
    <source>
        <dbReference type="Pfam" id="PF03435"/>
    </source>
</evidence>
<evidence type="ECO:0000313" key="3">
    <source>
        <dbReference type="EMBL" id="MBX7482597.1"/>
    </source>
</evidence>
<feature type="domain" description="Saccharopine dehydrogenase-like C-terminal" evidence="2">
    <location>
        <begin position="141"/>
        <end position="395"/>
    </location>
</feature>
<dbReference type="InterPro" id="IPR036291">
    <property type="entry name" value="NAD(P)-bd_dom_sf"/>
</dbReference>
<gene>
    <name evidence="3" type="ORF">K3174_08640</name>
</gene>